<gene>
    <name evidence="1" type="ORF">Goarm_000887</name>
</gene>
<evidence type="ECO:0000313" key="2">
    <source>
        <dbReference type="Proteomes" id="UP000593575"/>
    </source>
</evidence>
<dbReference type="AlphaFoldDB" id="A0A7J9KB95"/>
<accession>A0A7J9KB95</accession>
<comment type="caution">
    <text evidence="1">The sequence shown here is derived from an EMBL/GenBank/DDBJ whole genome shotgun (WGS) entry which is preliminary data.</text>
</comment>
<reference evidence="1 2" key="1">
    <citation type="journal article" date="2019" name="Genome Biol. Evol.">
        <title>Insights into the evolution of the New World diploid cottons (Gossypium, subgenus Houzingenia) based on genome sequencing.</title>
        <authorList>
            <person name="Grover C.E."/>
            <person name="Arick M.A. 2nd"/>
            <person name="Thrash A."/>
            <person name="Conover J.L."/>
            <person name="Sanders W.S."/>
            <person name="Peterson D.G."/>
            <person name="Frelichowski J.E."/>
            <person name="Scheffler J.A."/>
            <person name="Scheffler B.E."/>
            <person name="Wendel J.F."/>
        </authorList>
    </citation>
    <scope>NUCLEOTIDE SEQUENCE [LARGE SCALE GENOMIC DNA]</scope>
    <source>
        <strain evidence="1">6</strain>
        <tissue evidence="1">Leaf</tissue>
    </source>
</reference>
<protein>
    <submittedName>
        <fullName evidence="1">Uncharacterized protein</fullName>
    </submittedName>
</protein>
<feature type="non-terminal residue" evidence="1">
    <location>
        <position position="1"/>
    </location>
</feature>
<keyword evidence="2" id="KW-1185">Reference proteome</keyword>
<proteinExistence type="predicted"/>
<evidence type="ECO:0000313" key="1">
    <source>
        <dbReference type="EMBL" id="MBA0843725.1"/>
    </source>
</evidence>
<dbReference type="EMBL" id="JABFAE010000013">
    <property type="protein sequence ID" value="MBA0843725.1"/>
    <property type="molecule type" value="Genomic_DNA"/>
</dbReference>
<organism evidence="1 2">
    <name type="scientific">Gossypium armourianum</name>
    <dbReference type="NCBI Taxonomy" id="34283"/>
    <lineage>
        <taxon>Eukaryota</taxon>
        <taxon>Viridiplantae</taxon>
        <taxon>Streptophyta</taxon>
        <taxon>Embryophyta</taxon>
        <taxon>Tracheophyta</taxon>
        <taxon>Spermatophyta</taxon>
        <taxon>Magnoliopsida</taxon>
        <taxon>eudicotyledons</taxon>
        <taxon>Gunneridae</taxon>
        <taxon>Pentapetalae</taxon>
        <taxon>rosids</taxon>
        <taxon>malvids</taxon>
        <taxon>Malvales</taxon>
        <taxon>Malvaceae</taxon>
        <taxon>Malvoideae</taxon>
        <taxon>Gossypium</taxon>
    </lineage>
</organism>
<name>A0A7J9KB95_9ROSI</name>
<sequence>CDFFRWVERNNDRTDSTAKEQGCTINEIMLQNKMLLTENRRLILENDELNIDEM</sequence>
<dbReference type="Proteomes" id="UP000593575">
    <property type="component" value="Unassembled WGS sequence"/>
</dbReference>